<gene>
    <name evidence="5" type="ORF">R70211_00833</name>
</gene>
<dbReference type="InterPro" id="IPR055066">
    <property type="entry name" value="AASDHPPT_N"/>
</dbReference>
<name>A0A9N8MKF1_9BURK</name>
<evidence type="ECO:0000256" key="2">
    <source>
        <dbReference type="ARBA" id="ARBA00022679"/>
    </source>
</evidence>
<evidence type="ECO:0000313" key="5">
    <source>
        <dbReference type="EMBL" id="CAE6866400.1"/>
    </source>
</evidence>
<dbReference type="Proteomes" id="UP000675121">
    <property type="component" value="Unassembled WGS sequence"/>
</dbReference>
<dbReference type="GO" id="GO:0000287">
    <property type="term" value="F:magnesium ion binding"/>
    <property type="evidence" value="ECO:0007669"/>
    <property type="project" value="InterPro"/>
</dbReference>
<dbReference type="SUPFAM" id="SSF56214">
    <property type="entry name" value="4'-phosphopantetheinyl transferase"/>
    <property type="match status" value="2"/>
</dbReference>
<feature type="domain" description="4'-phosphopantetheinyl transferase N-terminal" evidence="4">
    <location>
        <begin position="55"/>
        <end position="136"/>
    </location>
</feature>
<evidence type="ECO:0000313" key="6">
    <source>
        <dbReference type="Proteomes" id="UP000675121"/>
    </source>
</evidence>
<sequence>MPIRVQSRIFSYDRVSNARTFAMYSIEPLALPHDCPSDVSLWRVDFAFDASLEDAAFASLSDDERARAATFRRHEDVLRFASVRAALREQLARYLGMAAHAVRFKLDANRRPHLADSHSLDFNVSHAGSHGLIAMSSKRRVGVDIERLNDSFDWRSIVTLTLDASEAAWIERLDVEQQLAAFYDAWVAKEALVKTTGVGITRGLQHLTVLPRDSMQVTLCNEIPDDMREIAARWIAVPDGYSACVAWSTVAHHTRRLTLQTPTL</sequence>
<dbReference type="EMBL" id="CAJNAS010000002">
    <property type="protein sequence ID" value="CAE6866400.1"/>
    <property type="molecule type" value="Genomic_DNA"/>
</dbReference>
<keyword evidence="2" id="KW-0808">Transferase</keyword>
<dbReference type="Pfam" id="PF01648">
    <property type="entry name" value="ACPS"/>
    <property type="match status" value="1"/>
</dbReference>
<evidence type="ECO:0000259" key="3">
    <source>
        <dbReference type="Pfam" id="PF01648"/>
    </source>
</evidence>
<dbReference type="GO" id="GO:0005829">
    <property type="term" value="C:cytosol"/>
    <property type="evidence" value="ECO:0007669"/>
    <property type="project" value="TreeGrafter"/>
</dbReference>
<dbReference type="AlphaFoldDB" id="A0A9N8MKF1"/>
<evidence type="ECO:0008006" key="7">
    <source>
        <dbReference type="Google" id="ProtNLM"/>
    </source>
</evidence>
<dbReference type="GO" id="GO:0008897">
    <property type="term" value="F:holo-[acyl-carrier-protein] synthase activity"/>
    <property type="evidence" value="ECO:0007669"/>
    <property type="project" value="InterPro"/>
</dbReference>
<comment type="similarity">
    <text evidence="1">Belongs to the P-Pant transferase superfamily. Gsp/Sfp/HetI/AcpT family.</text>
</comment>
<dbReference type="PANTHER" id="PTHR12215:SF10">
    <property type="entry name" value="L-AMINOADIPATE-SEMIALDEHYDE DEHYDROGENASE-PHOSPHOPANTETHEINYL TRANSFERASE"/>
    <property type="match status" value="1"/>
</dbReference>
<evidence type="ECO:0000259" key="4">
    <source>
        <dbReference type="Pfam" id="PF22624"/>
    </source>
</evidence>
<accession>A0A9N8MKF1</accession>
<proteinExistence type="inferred from homology"/>
<dbReference type="PANTHER" id="PTHR12215">
    <property type="entry name" value="PHOSPHOPANTETHEINE TRANSFERASE"/>
    <property type="match status" value="1"/>
</dbReference>
<protein>
    <recommendedName>
        <fullName evidence="7">4'-phosphopantetheinyl transferase</fullName>
    </recommendedName>
</protein>
<organism evidence="5 6">
    <name type="scientific">Paraburkholderia domus</name>
    <dbReference type="NCBI Taxonomy" id="2793075"/>
    <lineage>
        <taxon>Bacteria</taxon>
        <taxon>Pseudomonadati</taxon>
        <taxon>Pseudomonadota</taxon>
        <taxon>Betaproteobacteria</taxon>
        <taxon>Burkholderiales</taxon>
        <taxon>Burkholderiaceae</taxon>
        <taxon>Paraburkholderia</taxon>
    </lineage>
</organism>
<dbReference type="GO" id="GO:0019878">
    <property type="term" value="P:lysine biosynthetic process via aminoadipic acid"/>
    <property type="evidence" value="ECO:0007669"/>
    <property type="project" value="TreeGrafter"/>
</dbReference>
<evidence type="ECO:0000256" key="1">
    <source>
        <dbReference type="ARBA" id="ARBA00010990"/>
    </source>
</evidence>
<feature type="domain" description="4'-phosphopantetheinyl transferase" evidence="3">
    <location>
        <begin position="140"/>
        <end position="231"/>
    </location>
</feature>
<dbReference type="InterPro" id="IPR037143">
    <property type="entry name" value="4-PPantetheinyl_Trfase_dom_sf"/>
</dbReference>
<dbReference type="InterPro" id="IPR008278">
    <property type="entry name" value="4-PPantetheinyl_Trfase_dom"/>
</dbReference>
<keyword evidence="6" id="KW-1185">Reference proteome</keyword>
<comment type="caution">
    <text evidence="5">The sequence shown here is derived from an EMBL/GenBank/DDBJ whole genome shotgun (WGS) entry which is preliminary data.</text>
</comment>
<dbReference type="Gene3D" id="3.90.470.20">
    <property type="entry name" value="4'-phosphopantetheinyl transferase domain"/>
    <property type="match status" value="2"/>
</dbReference>
<dbReference type="Pfam" id="PF22624">
    <property type="entry name" value="AASDHPPT_N"/>
    <property type="match status" value="1"/>
</dbReference>
<reference evidence="5" key="1">
    <citation type="submission" date="2021-02" db="EMBL/GenBank/DDBJ databases">
        <authorList>
            <person name="Vanwijnsberghe S."/>
        </authorList>
    </citation>
    <scope>NUCLEOTIDE SEQUENCE</scope>
    <source>
        <strain evidence="5">R-70211</strain>
    </source>
</reference>
<dbReference type="InterPro" id="IPR050559">
    <property type="entry name" value="P-Pant_transferase_sf"/>
</dbReference>